<gene>
    <name evidence="10" type="ORF">A8F95_16115</name>
</gene>
<dbReference type="Pfam" id="PF07690">
    <property type="entry name" value="MFS_1"/>
    <property type="match status" value="1"/>
</dbReference>
<dbReference type="SUPFAM" id="SSF103473">
    <property type="entry name" value="MFS general substrate transporter"/>
    <property type="match status" value="1"/>
</dbReference>
<evidence type="ECO:0000256" key="3">
    <source>
        <dbReference type="ARBA" id="ARBA00022448"/>
    </source>
</evidence>
<feature type="transmembrane region" description="Helical" evidence="8">
    <location>
        <begin position="207"/>
        <end position="236"/>
    </location>
</feature>
<keyword evidence="6 8" id="KW-1133">Transmembrane helix</keyword>
<dbReference type="EMBL" id="MAYT01000031">
    <property type="protein sequence ID" value="OCA81284.1"/>
    <property type="molecule type" value="Genomic_DNA"/>
</dbReference>
<evidence type="ECO:0000313" key="11">
    <source>
        <dbReference type="Proteomes" id="UP000092578"/>
    </source>
</evidence>
<keyword evidence="7 8" id="KW-0472">Membrane</keyword>
<dbReference type="AlphaFoldDB" id="A0A1B9ABR9"/>
<feature type="transmembrane region" description="Helical" evidence="8">
    <location>
        <begin position="144"/>
        <end position="162"/>
    </location>
</feature>
<keyword evidence="3" id="KW-0813">Transport</keyword>
<evidence type="ECO:0000256" key="8">
    <source>
        <dbReference type="SAM" id="Phobius"/>
    </source>
</evidence>
<dbReference type="Proteomes" id="UP000092578">
    <property type="component" value="Unassembled WGS sequence"/>
</dbReference>
<evidence type="ECO:0000313" key="10">
    <source>
        <dbReference type="EMBL" id="OCA81284.1"/>
    </source>
</evidence>
<evidence type="ECO:0000256" key="6">
    <source>
        <dbReference type="ARBA" id="ARBA00022989"/>
    </source>
</evidence>
<sequence>MEQLAAKTEIAVAEKKYSLMTFVFFCSGLFIVSALFSTIPLSPVFMGEFQLTAETAALATSICSFCYALGTVFFAPLSDRYGRKRVILFGLFALTVISPLIGFLKSYEAILLLRGIQGFVAASFAPTALTFITELYPPNKRVTAIGFISAGFLMAGIIGQVYSSVINDFLGWKYVFYMLGLVYLVIAIGFNAVIPRGTLPASGEKRSVLGAFTIVLSQHFFLFCYFITILLLLSFVGTYTTLENYLRDIYTLEAPQILLVRSAGIIGMLLAPFGGRLASRFGTFPLMRAGLAAAAIGLFCIGISGNIVVMTVMSVVFTAGISVTVPSLVSLLGQFGGREKASAMSLYSFFLFIGSTLGPVLAVFFMKTGSYVLAFEVIAALLAIGFFVTFPLAKQAAERSEGSF</sequence>
<evidence type="ECO:0000256" key="7">
    <source>
        <dbReference type="ARBA" id="ARBA00023136"/>
    </source>
</evidence>
<feature type="transmembrane region" description="Helical" evidence="8">
    <location>
        <begin position="371"/>
        <end position="393"/>
    </location>
</feature>
<keyword evidence="5 8" id="KW-0812">Transmembrane</keyword>
<evidence type="ECO:0000256" key="4">
    <source>
        <dbReference type="ARBA" id="ARBA00022475"/>
    </source>
</evidence>
<feature type="transmembrane region" description="Helical" evidence="8">
    <location>
        <begin position="86"/>
        <end position="104"/>
    </location>
</feature>
<evidence type="ECO:0000256" key="2">
    <source>
        <dbReference type="ARBA" id="ARBA00008335"/>
    </source>
</evidence>
<dbReference type="RefSeq" id="WP_065412113.1">
    <property type="nucleotide sequence ID" value="NZ_MAYT01000031.1"/>
</dbReference>
<feature type="transmembrane region" description="Helical" evidence="8">
    <location>
        <begin position="110"/>
        <end position="132"/>
    </location>
</feature>
<feature type="transmembrane region" description="Helical" evidence="8">
    <location>
        <begin position="345"/>
        <end position="365"/>
    </location>
</feature>
<feature type="transmembrane region" description="Helical" evidence="8">
    <location>
        <begin position="56"/>
        <end position="74"/>
    </location>
</feature>
<dbReference type="Gene3D" id="1.20.1250.20">
    <property type="entry name" value="MFS general substrate transporter like domains"/>
    <property type="match status" value="1"/>
</dbReference>
<accession>A0A1B9ABR9</accession>
<feature type="transmembrane region" description="Helical" evidence="8">
    <location>
        <begin position="315"/>
        <end position="333"/>
    </location>
</feature>
<feature type="transmembrane region" description="Helical" evidence="8">
    <location>
        <begin position="17"/>
        <end position="36"/>
    </location>
</feature>
<dbReference type="PROSITE" id="PS50850">
    <property type="entry name" value="MFS"/>
    <property type="match status" value="1"/>
</dbReference>
<proteinExistence type="inferred from homology"/>
<feature type="transmembrane region" description="Helical" evidence="8">
    <location>
        <begin position="286"/>
        <end position="309"/>
    </location>
</feature>
<feature type="transmembrane region" description="Helical" evidence="8">
    <location>
        <begin position="174"/>
        <end position="195"/>
    </location>
</feature>
<dbReference type="InterPro" id="IPR011701">
    <property type="entry name" value="MFS"/>
</dbReference>
<dbReference type="GO" id="GO:0022857">
    <property type="term" value="F:transmembrane transporter activity"/>
    <property type="evidence" value="ECO:0007669"/>
    <property type="project" value="InterPro"/>
</dbReference>
<dbReference type="GO" id="GO:0005886">
    <property type="term" value="C:plasma membrane"/>
    <property type="evidence" value="ECO:0007669"/>
    <property type="project" value="UniProtKB-SubCell"/>
</dbReference>
<dbReference type="CDD" id="cd17324">
    <property type="entry name" value="MFS_NepI_like"/>
    <property type="match status" value="1"/>
</dbReference>
<dbReference type="PANTHER" id="PTHR43271:SF2">
    <property type="entry name" value="BLL2771 PROTEIN"/>
    <property type="match status" value="1"/>
</dbReference>
<evidence type="ECO:0000259" key="9">
    <source>
        <dbReference type="PROSITE" id="PS50850"/>
    </source>
</evidence>
<reference evidence="11" key="1">
    <citation type="submission" date="2016-05" db="EMBL/GenBank/DDBJ databases">
        <authorList>
            <person name="Liu B."/>
            <person name="Wang J."/>
            <person name="Zhu Y."/>
            <person name="Liu G."/>
            <person name="Chen Q."/>
            <person name="Chen Z."/>
            <person name="Lan J."/>
            <person name="Che J."/>
            <person name="Ge C."/>
            <person name="Shi H."/>
            <person name="Pan Z."/>
            <person name="Liu X."/>
        </authorList>
    </citation>
    <scope>NUCLEOTIDE SEQUENCE [LARGE SCALE GENOMIC DNA]</scope>
    <source>
        <strain evidence="11">FJAT-27215</strain>
    </source>
</reference>
<feature type="transmembrane region" description="Helical" evidence="8">
    <location>
        <begin position="256"/>
        <end position="274"/>
    </location>
</feature>
<feature type="domain" description="Major facilitator superfamily (MFS) profile" evidence="9">
    <location>
        <begin position="16"/>
        <end position="397"/>
    </location>
</feature>
<comment type="similarity">
    <text evidence="2">Belongs to the major facilitator superfamily.</text>
</comment>
<evidence type="ECO:0000256" key="1">
    <source>
        <dbReference type="ARBA" id="ARBA00004651"/>
    </source>
</evidence>
<keyword evidence="11" id="KW-1185">Reference proteome</keyword>
<organism evidence="10 11">
    <name type="scientific">Pseudobacillus wudalianchiensis</name>
    <dbReference type="NCBI Taxonomy" id="1743143"/>
    <lineage>
        <taxon>Bacteria</taxon>
        <taxon>Bacillati</taxon>
        <taxon>Bacillota</taxon>
        <taxon>Bacilli</taxon>
        <taxon>Bacillales</taxon>
        <taxon>Bacillaceae</taxon>
        <taxon>Pseudobacillus</taxon>
    </lineage>
</organism>
<dbReference type="PANTHER" id="PTHR43271">
    <property type="entry name" value="BLL2771 PROTEIN"/>
    <property type="match status" value="1"/>
</dbReference>
<evidence type="ECO:0000256" key="5">
    <source>
        <dbReference type="ARBA" id="ARBA00022692"/>
    </source>
</evidence>
<dbReference type="InterPro" id="IPR020846">
    <property type="entry name" value="MFS_dom"/>
</dbReference>
<comment type="caution">
    <text evidence="10">The sequence shown here is derived from an EMBL/GenBank/DDBJ whole genome shotgun (WGS) entry which is preliminary data.</text>
</comment>
<protein>
    <recommendedName>
        <fullName evidence="9">Major facilitator superfamily (MFS) profile domain-containing protein</fullName>
    </recommendedName>
</protein>
<comment type="subcellular location">
    <subcellularLocation>
        <location evidence="1">Cell membrane</location>
        <topology evidence="1">Multi-pass membrane protein</topology>
    </subcellularLocation>
</comment>
<name>A0A1B9ABR9_9BACI</name>
<dbReference type="InterPro" id="IPR036259">
    <property type="entry name" value="MFS_trans_sf"/>
</dbReference>
<keyword evidence="4" id="KW-1003">Cell membrane</keyword>